<dbReference type="Pfam" id="PF20116">
    <property type="entry name" value="DUF6506"/>
    <property type="match status" value="1"/>
</dbReference>
<accession>X0X6V3</accession>
<dbReference type="AlphaFoldDB" id="X0X6V3"/>
<dbReference type="InterPro" id="IPR045441">
    <property type="entry name" value="DUF6506"/>
</dbReference>
<evidence type="ECO:0000313" key="1">
    <source>
        <dbReference type="EMBL" id="GAG38765.1"/>
    </source>
</evidence>
<gene>
    <name evidence="1" type="ORF">S01H1_62029</name>
</gene>
<name>X0X6V3_9ZZZZ</name>
<proteinExistence type="predicted"/>
<comment type="caution">
    <text evidence="1">The sequence shown here is derived from an EMBL/GenBank/DDBJ whole genome shotgun (WGS) entry which is preliminary data.</text>
</comment>
<sequence length="88" mass="9402">IKTSKLELTTVVIELTDFDQAIEVVKDLVQKQGVQSIHLCPGFPNQAVARVASAVGGRAAVHVSRGDIPGTNMVSEILGKEGWFNEEG</sequence>
<feature type="non-terminal residue" evidence="1">
    <location>
        <position position="1"/>
    </location>
</feature>
<reference evidence="1" key="1">
    <citation type="journal article" date="2014" name="Front. Microbiol.">
        <title>High frequency of phylogenetically diverse reductive dehalogenase-homologous genes in deep subseafloor sedimentary metagenomes.</title>
        <authorList>
            <person name="Kawai M."/>
            <person name="Futagami T."/>
            <person name="Toyoda A."/>
            <person name="Takaki Y."/>
            <person name="Nishi S."/>
            <person name="Hori S."/>
            <person name="Arai W."/>
            <person name="Tsubouchi T."/>
            <person name="Morono Y."/>
            <person name="Uchiyama I."/>
            <person name="Ito T."/>
            <person name="Fujiyama A."/>
            <person name="Inagaki F."/>
            <person name="Takami H."/>
        </authorList>
    </citation>
    <scope>NUCLEOTIDE SEQUENCE</scope>
    <source>
        <strain evidence="1">Expedition CK06-06</strain>
    </source>
</reference>
<protein>
    <submittedName>
        <fullName evidence="1">Uncharacterized protein</fullName>
    </submittedName>
</protein>
<dbReference type="EMBL" id="BARS01040716">
    <property type="protein sequence ID" value="GAG38765.1"/>
    <property type="molecule type" value="Genomic_DNA"/>
</dbReference>
<organism evidence="1">
    <name type="scientific">marine sediment metagenome</name>
    <dbReference type="NCBI Taxonomy" id="412755"/>
    <lineage>
        <taxon>unclassified sequences</taxon>
        <taxon>metagenomes</taxon>
        <taxon>ecological metagenomes</taxon>
    </lineage>
</organism>